<dbReference type="AlphaFoldDB" id="A0A4Y3TT64"/>
<evidence type="ECO:0000313" key="2">
    <source>
        <dbReference type="Proteomes" id="UP000317730"/>
    </source>
</evidence>
<dbReference type="OrthoDB" id="7219998at2"/>
<reference evidence="1 2" key="1">
    <citation type="submission" date="2019-06" db="EMBL/GenBank/DDBJ databases">
        <title>Whole genome shotgun sequence of Acetobacter peroxydans NBRC 13755.</title>
        <authorList>
            <person name="Hosoyama A."/>
            <person name="Uohara A."/>
            <person name="Ohji S."/>
            <person name="Ichikawa N."/>
        </authorList>
    </citation>
    <scope>NUCLEOTIDE SEQUENCE [LARGE SCALE GENOMIC DNA]</scope>
    <source>
        <strain evidence="1 2">NBRC 13755</strain>
    </source>
</reference>
<organism evidence="1 2">
    <name type="scientific">Acetobacter peroxydans</name>
    <dbReference type="NCBI Taxonomy" id="104098"/>
    <lineage>
        <taxon>Bacteria</taxon>
        <taxon>Pseudomonadati</taxon>
        <taxon>Pseudomonadota</taxon>
        <taxon>Alphaproteobacteria</taxon>
        <taxon>Acetobacterales</taxon>
        <taxon>Acetobacteraceae</taxon>
        <taxon>Acetobacter</taxon>
    </lineage>
</organism>
<dbReference type="RefSeq" id="WP_141377208.1">
    <property type="nucleotide sequence ID" value="NZ_BAPL01000002.1"/>
</dbReference>
<keyword evidence="2" id="KW-1185">Reference proteome</keyword>
<dbReference type="Proteomes" id="UP000317730">
    <property type="component" value="Unassembled WGS sequence"/>
</dbReference>
<name>A0A4Y3TT64_9PROT</name>
<gene>
    <name evidence="1" type="ORF">APE01nite_20280</name>
</gene>
<protein>
    <submittedName>
        <fullName evidence="1">Uncharacterized protein</fullName>
    </submittedName>
</protein>
<sequence>MSDPVTFKSLRVGTRFRFAATPYGKTYKKMGPNQYRVANHTHLFRAENETLVVALPDLPPEGPREFLPLGRAARGRHVAARNTHGKGAGA</sequence>
<comment type="caution">
    <text evidence="1">The sequence shown here is derived from an EMBL/GenBank/DDBJ whole genome shotgun (WGS) entry which is preliminary data.</text>
</comment>
<evidence type="ECO:0000313" key="1">
    <source>
        <dbReference type="EMBL" id="GEB86231.1"/>
    </source>
</evidence>
<proteinExistence type="predicted"/>
<dbReference type="EMBL" id="BJMV01000011">
    <property type="protein sequence ID" value="GEB86231.1"/>
    <property type="molecule type" value="Genomic_DNA"/>
</dbReference>
<accession>A0A4Y3TT64</accession>